<proteinExistence type="predicted"/>
<comment type="caution">
    <text evidence="2">The sequence shown here is derived from an EMBL/GenBank/DDBJ whole genome shotgun (WGS) entry which is preliminary data.</text>
</comment>
<dbReference type="EMBL" id="MHRP01000008">
    <property type="protein sequence ID" value="OHA27653.1"/>
    <property type="molecule type" value="Genomic_DNA"/>
</dbReference>
<gene>
    <name evidence="2" type="ORF">A3D56_04185</name>
</gene>
<evidence type="ECO:0000313" key="2">
    <source>
        <dbReference type="EMBL" id="OHA27653.1"/>
    </source>
</evidence>
<reference evidence="2 3" key="1">
    <citation type="journal article" date="2016" name="Nat. Commun.">
        <title>Thousands of microbial genomes shed light on interconnected biogeochemical processes in an aquifer system.</title>
        <authorList>
            <person name="Anantharaman K."/>
            <person name="Brown C.T."/>
            <person name="Hug L.A."/>
            <person name="Sharon I."/>
            <person name="Castelle C.J."/>
            <person name="Probst A.J."/>
            <person name="Thomas B.C."/>
            <person name="Singh A."/>
            <person name="Wilkins M.J."/>
            <person name="Karaoz U."/>
            <person name="Brodie E.L."/>
            <person name="Williams K.H."/>
            <person name="Hubbard S.S."/>
            <person name="Banfield J.F."/>
        </authorList>
    </citation>
    <scope>NUCLEOTIDE SEQUENCE [LARGE SCALE GENOMIC DNA]</scope>
</reference>
<accession>A0A1G2MUW9</accession>
<sequence length="111" mass="11406">MGFFNKLGKALAQQATGIELMYQGGHPQMTSLHKVFVNADESGIQISGGLRTLITIPFSDIKNVELERASKRSLGKGAAGALIGGALTGGIGLIAGAAIGGRKKDDSTHCP</sequence>
<evidence type="ECO:0000313" key="3">
    <source>
        <dbReference type="Proteomes" id="UP000177943"/>
    </source>
</evidence>
<protein>
    <submittedName>
        <fullName evidence="2">Uncharacterized protein</fullName>
    </submittedName>
</protein>
<dbReference type="Proteomes" id="UP000177943">
    <property type="component" value="Unassembled WGS sequence"/>
</dbReference>
<keyword evidence="1" id="KW-0472">Membrane</keyword>
<organism evidence="2 3">
    <name type="scientific">Candidatus Taylorbacteria bacterium RIFCSPHIGHO2_02_FULL_45_35</name>
    <dbReference type="NCBI Taxonomy" id="1802311"/>
    <lineage>
        <taxon>Bacteria</taxon>
        <taxon>Candidatus Tayloriibacteriota</taxon>
    </lineage>
</organism>
<keyword evidence="1" id="KW-0812">Transmembrane</keyword>
<dbReference type="AlphaFoldDB" id="A0A1G2MUW9"/>
<evidence type="ECO:0000256" key="1">
    <source>
        <dbReference type="SAM" id="Phobius"/>
    </source>
</evidence>
<name>A0A1G2MUW9_9BACT</name>
<keyword evidence="1" id="KW-1133">Transmembrane helix</keyword>
<feature type="transmembrane region" description="Helical" evidence="1">
    <location>
        <begin position="78"/>
        <end position="99"/>
    </location>
</feature>